<keyword evidence="4" id="KW-1185">Reference proteome</keyword>
<dbReference type="InterPro" id="IPR016024">
    <property type="entry name" value="ARM-type_fold"/>
</dbReference>
<evidence type="ECO:0000313" key="3">
    <source>
        <dbReference type="EMBL" id="QIT42827.1"/>
    </source>
</evidence>
<dbReference type="EMBL" id="LHQL01000001">
    <property type="protein sequence ID" value="OOQ55190.1"/>
    <property type="molecule type" value="Genomic_DNA"/>
</dbReference>
<protein>
    <submittedName>
        <fullName evidence="3">HEAT repeat domain-containing protein</fullName>
    </submittedName>
</protein>
<evidence type="ECO:0000313" key="2">
    <source>
        <dbReference type="EMBL" id="OOQ55190.1"/>
    </source>
</evidence>
<dbReference type="InterPro" id="IPR004155">
    <property type="entry name" value="PBS_lyase_HEAT"/>
</dbReference>
<dbReference type="SUPFAM" id="SSF48371">
    <property type="entry name" value="ARM repeat"/>
    <property type="match status" value="1"/>
</dbReference>
<dbReference type="InterPro" id="IPR011989">
    <property type="entry name" value="ARM-like"/>
</dbReference>
<dbReference type="RefSeq" id="WP_078632456.1">
    <property type="nucleotide sequence ID" value="NZ_CM007717.1"/>
</dbReference>
<sequence length="433" mass="46174">MTWPDEAVADGSATTPGHPSRSALFTAVHGDPAGPVATRLLHLAHAEAPHVRRAALDLLHILAGTRAVDAALTRLDDPDAGVRHRAARLVGHFGRPDQVRAALAAVPDPVVRTLLAASLGPAVARLGDDRLASVRFLARLHLLRTAPPARWRALDAALLADAEEAAFHLEDAGRLWAGALHQLAREQHAYDIAARLLTAPGTRGVGAELAREACHIWRAAPVALLPLLVRHQSQETETTSVLDKAVATALLSEAARRTHRSLLAELPYPPPPVAMTAPAPLTAASAALLLAAKPVGIVRLRRAGDIFGALLDAGPLSFRQAAQLYNLTFHRPGRAQAECAPLWLRHAGPAALPQLLALMTPHLADYAIGTYYLAGLARMGRDARPALPAVTALIDRRTRIPVNDSTRDGETRIDERLLAAALDTRRAILADLR</sequence>
<dbReference type="Proteomes" id="UP000502504">
    <property type="component" value="Chromosome"/>
</dbReference>
<evidence type="ECO:0000313" key="4">
    <source>
        <dbReference type="Proteomes" id="UP000190306"/>
    </source>
</evidence>
<feature type="region of interest" description="Disordered" evidence="1">
    <location>
        <begin position="1"/>
        <end position="20"/>
    </location>
</feature>
<evidence type="ECO:0000313" key="5">
    <source>
        <dbReference type="Proteomes" id="UP000502504"/>
    </source>
</evidence>
<evidence type="ECO:0000256" key="1">
    <source>
        <dbReference type="SAM" id="MobiDB-lite"/>
    </source>
</evidence>
<accession>A0AAE6Y5H0</accession>
<reference evidence="3 5" key="2">
    <citation type="submission" date="2020-03" db="EMBL/GenBank/DDBJ databases">
        <title>Is there a link between lipid content and antibiotic production in Streptomyces?</title>
        <authorList>
            <person name="David M."/>
            <person name="Lejeune C."/>
            <person name="Abreu S."/>
            <person name="Thibessard A."/>
            <person name="Leblond P."/>
            <person name="Chaminade P."/>
            <person name="Virolle M.-J."/>
        </authorList>
    </citation>
    <scope>NUCLEOTIDE SEQUENCE [LARGE SCALE GENOMIC DNA]</scope>
    <source>
        <strain evidence="3 5">DSM 41481</strain>
    </source>
</reference>
<dbReference type="SMART" id="SM00567">
    <property type="entry name" value="EZ_HEAT"/>
    <property type="match status" value="2"/>
</dbReference>
<name>A0AAE6Y5H0_STRAT</name>
<gene>
    <name evidence="2" type="ORF">AFM16_04030</name>
    <name evidence="3" type="ORF">HCX60_04230</name>
</gene>
<reference evidence="2 4" key="1">
    <citation type="submission" date="2015-07" db="EMBL/GenBank/DDBJ databases">
        <title>Draft Genome Sequence of Streptomyces antibioticus, IMRU 3720 reveals insights in the evolution of actinomycin biosynthetic gene clusters in Streptomyces.</title>
        <authorList>
            <person name="Crnovcic I."/>
            <person name="Ruckert C."/>
            <person name="Kalinowksi J."/>
            <person name="Keller U."/>
        </authorList>
    </citation>
    <scope>NUCLEOTIDE SEQUENCE [LARGE SCALE GENOMIC DNA]</scope>
    <source>
        <strain evidence="2 4">DSM 41481</strain>
    </source>
</reference>
<proteinExistence type="predicted"/>
<dbReference type="Proteomes" id="UP000190306">
    <property type="component" value="Chromosome"/>
</dbReference>
<organism evidence="3 5">
    <name type="scientific">Streptomyces antibioticus</name>
    <dbReference type="NCBI Taxonomy" id="1890"/>
    <lineage>
        <taxon>Bacteria</taxon>
        <taxon>Bacillati</taxon>
        <taxon>Actinomycetota</taxon>
        <taxon>Actinomycetes</taxon>
        <taxon>Kitasatosporales</taxon>
        <taxon>Streptomycetaceae</taxon>
        <taxon>Streptomyces</taxon>
    </lineage>
</organism>
<dbReference type="Gene3D" id="1.25.10.10">
    <property type="entry name" value="Leucine-rich Repeat Variant"/>
    <property type="match status" value="1"/>
</dbReference>
<dbReference type="EMBL" id="CP050692">
    <property type="protein sequence ID" value="QIT42827.1"/>
    <property type="molecule type" value="Genomic_DNA"/>
</dbReference>
<dbReference type="AlphaFoldDB" id="A0AAE6Y5H0"/>